<proteinExistence type="predicted"/>
<gene>
    <name evidence="2" type="ORF">PCG10_008222</name>
</gene>
<evidence type="ECO:0000313" key="3">
    <source>
        <dbReference type="Proteomes" id="UP000701341"/>
    </source>
</evidence>
<feature type="compositionally biased region" description="Polar residues" evidence="1">
    <location>
        <begin position="16"/>
        <end position="25"/>
    </location>
</feature>
<name>A0A9P5GIB5_PENCR</name>
<protein>
    <submittedName>
        <fullName evidence="2">Uncharacterized protein</fullName>
    </submittedName>
</protein>
<organism evidence="2 3">
    <name type="scientific">Penicillium crustosum</name>
    <name type="common">Blue mold fungus</name>
    <dbReference type="NCBI Taxonomy" id="36656"/>
    <lineage>
        <taxon>Eukaryota</taxon>
        <taxon>Fungi</taxon>
        <taxon>Dikarya</taxon>
        <taxon>Ascomycota</taxon>
        <taxon>Pezizomycotina</taxon>
        <taxon>Eurotiomycetes</taxon>
        <taxon>Eurotiomycetidae</taxon>
        <taxon>Eurotiales</taxon>
        <taxon>Aspergillaceae</taxon>
        <taxon>Penicillium</taxon>
    </lineage>
</organism>
<evidence type="ECO:0000256" key="1">
    <source>
        <dbReference type="SAM" id="MobiDB-lite"/>
    </source>
</evidence>
<dbReference type="Proteomes" id="UP000701341">
    <property type="component" value="Unassembled WGS sequence"/>
</dbReference>
<dbReference type="AlphaFoldDB" id="A0A9P5GIB5"/>
<evidence type="ECO:0000313" key="2">
    <source>
        <dbReference type="EMBL" id="KAF7521607.1"/>
    </source>
</evidence>
<dbReference type="EMBL" id="JAAOZQ010000061">
    <property type="protein sequence ID" value="KAF7521607.1"/>
    <property type="molecule type" value="Genomic_DNA"/>
</dbReference>
<feature type="region of interest" description="Disordered" evidence="1">
    <location>
        <begin position="1"/>
        <end position="50"/>
    </location>
</feature>
<keyword evidence="3" id="KW-1185">Reference proteome</keyword>
<reference evidence="2" key="1">
    <citation type="submission" date="2020-02" db="EMBL/GenBank/DDBJ databases">
        <authorList>
            <person name="Lichtner F.J."/>
        </authorList>
    </citation>
    <scope>NUCLEOTIDE SEQUENCE</scope>
    <source>
        <strain evidence="2">G10</strain>
    </source>
</reference>
<feature type="compositionally biased region" description="Low complexity" evidence="1">
    <location>
        <begin position="1"/>
        <end position="15"/>
    </location>
</feature>
<accession>A0A9P5GIB5</accession>
<sequence length="50" mass="5480">MARTYPTPTATIIPTNGSRHYNSGNGDAVYTLPPAPAERYQESDNYASVY</sequence>
<comment type="caution">
    <text evidence="2">The sequence shown here is derived from an EMBL/GenBank/DDBJ whole genome shotgun (WGS) entry which is preliminary data.</text>
</comment>